<feature type="transmembrane region" description="Helical" evidence="2">
    <location>
        <begin position="434"/>
        <end position="458"/>
    </location>
</feature>
<feature type="transmembrane region" description="Helical" evidence="2">
    <location>
        <begin position="678"/>
        <end position="701"/>
    </location>
</feature>
<proteinExistence type="predicted"/>
<reference evidence="3" key="1">
    <citation type="submission" date="2022-03" db="EMBL/GenBank/DDBJ databases">
        <authorList>
            <person name="Martin C."/>
        </authorList>
    </citation>
    <scope>NUCLEOTIDE SEQUENCE</scope>
</reference>
<evidence type="ECO:0000313" key="3">
    <source>
        <dbReference type="EMBL" id="CAH1798390.1"/>
    </source>
</evidence>
<comment type="caution">
    <text evidence="3">The sequence shown here is derived from an EMBL/GenBank/DDBJ whole genome shotgun (WGS) entry which is preliminary data.</text>
</comment>
<feature type="transmembrane region" description="Helical" evidence="2">
    <location>
        <begin position="620"/>
        <end position="640"/>
    </location>
</feature>
<feature type="transmembrane region" description="Helical" evidence="2">
    <location>
        <begin position="531"/>
        <end position="557"/>
    </location>
</feature>
<organism evidence="3 4">
    <name type="scientific">Owenia fusiformis</name>
    <name type="common">Polychaete worm</name>
    <dbReference type="NCBI Taxonomy" id="6347"/>
    <lineage>
        <taxon>Eukaryota</taxon>
        <taxon>Metazoa</taxon>
        <taxon>Spiralia</taxon>
        <taxon>Lophotrochozoa</taxon>
        <taxon>Annelida</taxon>
        <taxon>Polychaeta</taxon>
        <taxon>Sedentaria</taxon>
        <taxon>Canalipalpata</taxon>
        <taxon>Sabellida</taxon>
        <taxon>Oweniida</taxon>
        <taxon>Oweniidae</taxon>
        <taxon>Owenia</taxon>
    </lineage>
</organism>
<feature type="transmembrane region" description="Helical" evidence="2">
    <location>
        <begin position="328"/>
        <end position="346"/>
    </location>
</feature>
<feature type="transmembrane region" description="Helical" evidence="2">
    <location>
        <begin position="353"/>
        <end position="370"/>
    </location>
</feature>
<feature type="transmembrane region" description="Helical" evidence="2">
    <location>
        <begin position="924"/>
        <end position="950"/>
    </location>
</feature>
<sequence length="963" mass="107422">MTDIPGVQNLQQRRKTPLENPPSGVADTGGSTTDPITQKPLPPWFKEQPFQYNARVIVPFLPCFCIVLALAGELLLTMIVVGALVLHILDNMEEKSKAIAFFVVLLMCCQMTVMYSAAPLIWSSLFNVLLIVLLNMFTVLTGGWALIQFPAFIRQEPMVVKVVELMLFAVYPFGCTLLLSWATASVIMVEAAPYCIIIYGFVLLQLFMTPTISSFCKTDSQNAETTLILDPMIVGILSLVYATMPTMVYVVITLILDFRTLFYASTIIHGLFIAGLSVFLSSLLHIKSFLEASGIEEKYIKYIRWCAAVVCLSLLGPVLLYQGTPSEVLHLMPLAAALHTIYGYVAGRKNNDIPLVVMVVVMTIFYIYLFSILPWQLNQYLNDNVGGVQYIHMVMCISVLLCVLAVIVAVVAEPELFGIVITFQSFSMVMCEKFLLAAGVYSPTLLTIILVFAAYFLIRLFHANKIYEKDALMSLSLHLTKVPDIIDAVVDNKDVSTASFTYRLFSTLILAAIVSRVVVFENRDVIPNIQALMYFVALGVSIMFNTFSILPEIWWFVMRDFPSLIDVIALGFTIWGLLFLKLSYCHVIPGNDTKQLSPMLLCYGVLMMLIHPPLEYTWEATQKWLILLSITISLPTLPIIRTIRHPLPLFGLTAVAGFPVGFFVTDIIYSLLKDGSGVGVLANMFIGLNLTTVFFLTASLYQIDHITTVLRKRLYFILTTLGICSVVLFIHDATFLDLRTEHGSLKMEFIDIPASKMALLNTLVAAAGLKLFSIKNKPSNLPKTAGGVPYIDRKLPLLGNACAVIAYLLACQACPIQQWEFWYCGCTLLLLLLQKDHYLLHILSPSNQAAPAVSMTTLMLLFTTLISNQLWTTESGYTMFRGIVEIIIEIIALPNLLTFLYLFWKDSTNTLDGLEQIAVFTMPLNGLLFLFGTSYNSWVLAGISLVCGIWTTMIRIPHLRNTI</sequence>
<dbReference type="Proteomes" id="UP000749559">
    <property type="component" value="Unassembled WGS sequence"/>
</dbReference>
<accession>A0A8S4PYS7</accession>
<evidence type="ECO:0000313" key="4">
    <source>
        <dbReference type="Proteomes" id="UP000749559"/>
    </source>
</evidence>
<evidence type="ECO:0000256" key="2">
    <source>
        <dbReference type="SAM" id="Phobius"/>
    </source>
</evidence>
<feature type="transmembrane region" description="Helical" evidence="2">
    <location>
        <begin position="159"/>
        <end position="179"/>
    </location>
</feature>
<evidence type="ECO:0000256" key="1">
    <source>
        <dbReference type="SAM" id="MobiDB-lite"/>
    </source>
</evidence>
<feature type="transmembrane region" description="Helical" evidence="2">
    <location>
        <begin position="262"/>
        <end position="281"/>
    </location>
</feature>
<feature type="transmembrane region" description="Helical" evidence="2">
    <location>
        <begin position="233"/>
        <end position="256"/>
    </location>
</feature>
<keyword evidence="2" id="KW-0812">Transmembrane</keyword>
<keyword evidence="2" id="KW-1133">Transmembrane helix</keyword>
<dbReference type="PANTHER" id="PTHR35313">
    <property type="entry name" value="NO EXINE FORMATION 1"/>
    <property type="match status" value="1"/>
</dbReference>
<feature type="transmembrane region" description="Helical" evidence="2">
    <location>
        <begin position="191"/>
        <end position="212"/>
    </location>
</feature>
<protein>
    <submittedName>
        <fullName evidence="3">Uncharacterized protein</fullName>
    </submittedName>
</protein>
<feature type="region of interest" description="Disordered" evidence="1">
    <location>
        <begin position="1"/>
        <end position="38"/>
    </location>
</feature>
<dbReference type="PANTHER" id="PTHR35313:SF1">
    <property type="entry name" value="NO EXINE FORMATION 1"/>
    <property type="match status" value="1"/>
</dbReference>
<dbReference type="OrthoDB" id="10046650at2759"/>
<feature type="transmembrane region" description="Helical" evidence="2">
    <location>
        <begin position="98"/>
        <end position="118"/>
    </location>
</feature>
<gene>
    <name evidence="3" type="ORF">OFUS_LOCUS22541</name>
</gene>
<keyword evidence="2" id="KW-0472">Membrane</keyword>
<feature type="transmembrane region" description="Helical" evidence="2">
    <location>
        <begin position="500"/>
        <end position="519"/>
    </location>
</feature>
<feature type="transmembrane region" description="Helical" evidence="2">
    <location>
        <begin position="302"/>
        <end position="322"/>
    </location>
</feature>
<keyword evidence="4" id="KW-1185">Reference proteome</keyword>
<feature type="transmembrane region" description="Helical" evidence="2">
    <location>
        <begin position="713"/>
        <end position="731"/>
    </location>
</feature>
<feature type="transmembrane region" description="Helical" evidence="2">
    <location>
        <begin position="390"/>
        <end position="413"/>
    </location>
</feature>
<feature type="transmembrane region" description="Helical" evidence="2">
    <location>
        <begin position="596"/>
        <end position="614"/>
    </location>
</feature>
<dbReference type="AlphaFoldDB" id="A0A8S4PYS7"/>
<feature type="transmembrane region" description="Helical" evidence="2">
    <location>
        <begin position="124"/>
        <end position="147"/>
    </location>
</feature>
<feature type="transmembrane region" description="Helical" evidence="2">
    <location>
        <begin position="563"/>
        <end position="584"/>
    </location>
</feature>
<feature type="transmembrane region" description="Helical" evidence="2">
    <location>
        <begin position="883"/>
        <end position="904"/>
    </location>
</feature>
<name>A0A8S4PYS7_OWEFU</name>
<feature type="transmembrane region" description="Helical" evidence="2">
    <location>
        <begin position="56"/>
        <end position="86"/>
    </location>
</feature>
<feature type="transmembrane region" description="Helical" evidence="2">
    <location>
        <begin position="852"/>
        <end position="871"/>
    </location>
</feature>
<feature type="transmembrane region" description="Helical" evidence="2">
    <location>
        <begin position="647"/>
        <end position="672"/>
    </location>
</feature>
<dbReference type="EMBL" id="CAIIXF020000011">
    <property type="protein sequence ID" value="CAH1798390.1"/>
    <property type="molecule type" value="Genomic_DNA"/>
</dbReference>